<proteinExistence type="predicted"/>
<dbReference type="SUPFAM" id="SSF56436">
    <property type="entry name" value="C-type lectin-like"/>
    <property type="match status" value="1"/>
</dbReference>
<keyword evidence="3" id="KW-1185">Reference proteome</keyword>
<dbReference type="RefSeq" id="WP_209841311.1">
    <property type="nucleotide sequence ID" value="NZ_JAGGJP010000010.1"/>
</dbReference>
<evidence type="ECO:0000313" key="3">
    <source>
        <dbReference type="Proteomes" id="UP001596056"/>
    </source>
</evidence>
<sequence>MTPLVRTSLAALLLAAPALAQDAPPSFFVTSRGLGDGANLGGLAGADAHCAALAQAAGLAGTDWRAYLSTQGADAENARDRIGTGPWHNVRGDLIAQDADALHGPDVNITHETALDETGAPVPFVPVDDSGVPLPREERTYLVEHDILTGSQADGTAFPEGEDMTCSNWTANAEGQGSAMLGHHDRRGLEPGITPWNAAHPSRGCSQDNLISTAGTGRLYCFLAD</sequence>
<evidence type="ECO:0008006" key="4">
    <source>
        <dbReference type="Google" id="ProtNLM"/>
    </source>
</evidence>
<name>A0ABW0SD90_9RHOB</name>
<feature type="chain" id="PRO_5046989770" description="Lectin" evidence="1">
    <location>
        <begin position="21"/>
        <end position="225"/>
    </location>
</feature>
<protein>
    <recommendedName>
        <fullName evidence="4">Lectin</fullName>
    </recommendedName>
</protein>
<dbReference type="Proteomes" id="UP001596056">
    <property type="component" value="Unassembled WGS sequence"/>
</dbReference>
<dbReference type="InterPro" id="IPR016186">
    <property type="entry name" value="C-type_lectin-like/link_sf"/>
</dbReference>
<evidence type="ECO:0000313" key="2">
    <source>
        <dbReference type="EMBL" id="MFC5566772.1"/>
    </source>
</evidence>
<dbReference type="Gene3D" id="3.10.100.10">
    <property type="entry name" value="Mannose-Binding Protein A, subunit A"/>
    <property type="match status" value="1"/>
</dbReference>
<gene>
    <name evidence="2" type="ORF">ACFPOC_10145</name>
</gene>
<comment type="caution">
    <text evidence="2">The sequence shown here is derived from an EMBL/GenBank/DDBJ whole genome shotgun (WGS) entry which is preliminary data.</text>
</comment>
<keyword evidence="1" id="KW-0732">Signal</keyword>
<feature type="signal peptide" evidence="1">
    <location>
        <begin position="1"/>
        <end position="20"/>
    </location>
</feature>
<reference evidence="3" key="1">
    <citation type="journal article" date="2019" name="Int. J. Syst. Evol. Microbiol.">
        <title>The Global Catalogue of Microorganisms (GCM) 10K type strain sequencing project: providing services to taxonomists for standard genome sequencing and annotation.</title>
        <authorList>
            <consortium name="The Broad Institute Genomics Platform"/>
            <consortium name="The Broad Institute Genome Sequencing Center for Infectious Disease"/>
            <person name="Wu L."/>
            <person name="Ma J."/>
        </authorList>
    </citation>
    <scope>NUCLEOTIDE SEQUENCE [LARGE SCALE GENOMIC DNA]</scope>
    <source>
        <strain evidence="3">KACC 11588</strain>
    </source>
</reference>
<dbReference type="InterPro" id="IPR016187">
    <property type="entry name" value="CTDL_fold"/>
</dbReference>
<dbReference type="EMBL" id="JBHSNA010000007">
    <property type="protein sequence ID" value="MFC5566772.1"/>
    <property type="molecule type" value="Genomic_DNA"/>
</dbReference>
<organism evidence="2 3">
    <name type="scientific">Rubellimicrobium aerolatum</name>
    <dbReference type="NCBI Taxonomy" id="490979"/>
    <lineage>
        <taxon>Bacteria</taxon>
        <taxon>Pseudomonadati</taxon>
        <taxon>Pseudomonadota</taxon>
        <taxon>Alphaproteobacteria</taxon>
        <taxon>Rhodobacterales</taxon>
        <taxon>Roseobacteraceae</taxon>
        <taxon>Rubellimicrobium</taxon>
    </lineage>
</organism>
<accession>A0ABW0SD90</accession>
<evidence type="ECO:0000256" key="1">
    <source>
        <dbReference type="SAM" id="SignalP"/>
    </source>
</evidence>